<feature type="region of interest" description="Disordered" evidence="17">
    <location>
        <begin position="343"/>
        <end position="364"/>
    </location>
</feature>
<feature type="domain" description="X8" evidence="19">
    <location>
        <begin position="365"/>
        <end position="450"/>
    </location>
</feature>
<dbReference type="GO" id="GO:0005886">
    <property type="term" value="C:plasma membrane"/>
    <property type="evidence" value="ECO:0007669"/>
    <property type="project" value="UniProtKB-SubCell"/>
</dbReference>
<feature type="chain" id="PRO_5029813295" description="glucan endo-1,3-beta-D-glucosidase" evidence="18">
    <location>
        <begin position="23"/>
        <end position="454"/>
    </location>
</feature>
<keyword evidence="8 16" id="KW-0378">Hydrolase</keyword>
<evidence type="ECO:0000256" key="13">
    <source>
        <dbReference type="ARBA" id="ARBA00023288"/>
    </source>
</evidence>
<dbReference type="Proteomes" id="UP000594263">
    <property type="component" value="Unplaced"/>
</dbReference>
<dbReference type="Pfam" id="PF00332">
    <property type="entry name" value="Glyco_hydro_17"/>
    <property type="match status" value="1"/>
</dbReference>
<evidence type="ECO:0000256" key="15">
    <source>
        <dbReference type="RuleBase" id="RU004335"/>
    </source>
</evidence>
<feature type="signal peptide" evidence="18">
    <location>
        <begin position="1"/>
        <end position="22"/>
    </location>
</feature>
<evidence type="ECO:0000256" key="10">
    <source>
        <dbReference type="ARBA" id="ARBA00023136"/>
    </source>
</evidence>
<sequence>MAASSAPCCIILLFTIVAIAECGSVGINYGRVANNLPTPSRVVQLLRSEGVERVKLYDSDSSVLAALADSNIAVVIAMPNEVLGRAAGSRTFTDSWIQSNVAQYYPRTKIEAIAVGNEVFVDPNNTTEFLVLAMKNVHLSLVKVGLDSAIKISSPIALSALQNSYPPSSGSFKREIADSVMRPMLDFLRETESALMVNAYPFFAYAANADKISLDYALFNDNAGVTDAVNGLKYDSLFDAQLDAVYSAMKTLGYDDIRIIVSETGWPSKGDENEVGAGEDNAAAYNGNLVNRVLTGKGTPLKPEEELEVYLFALFNENEKPGPTSERNYGLFYPNEEKVYDVSFGGGNKAPRNGSKSQNPPSGQSWCVASENAGEEKLQSGLDYACGEGGADCRPIQEGATCYDPNTLVAHASFAFNSYYQKNARGTGTCDFGGAAYVVTQSPRMGKCEFPTKY</sequence>
<dbReference type="EnsemblPlants" id="Kaladp0048s0421.1.v1.1">
    <property type="protein sequence ID" value="Kaladp0048s0421.1.v1.1"/>
    <property type="gene ID" value="Kaladp0048s0421.v1.1"/>
</dbReference>
<dbReference type="EC" id="3.2.1.39" evidence="4"/>
<proteinExistence type="inferred from homology"/>
<keyword evidence="21" id="KW-1185">Reference proteome</keyword>
<evidence type="ECO:0000313" key="21">
    <source>
        <dbReference type="Proteomes" id="UP000594263"/>
    </source>
</evidence>
<evidence type="ECO:0000256" key="18">
    <source>
        <dbReference type="SAM" id="SignalP"/>
    </source>
</evidence>
<evidence type="ECO:0000256" key="14">
    <source>
        <dbReference type="ARBA" id="ARBA00023295"/>
    </source>
</evidence>
<comment type="subcellular location">
    <subcellularLocation>
        <location evidence="2">Cell membrane</location>
        <topology evidence="2">Lipid-anchor</topology>
        <topology evidence="2">GPI-anchor</topology>
    </subcellularLocation>
</comment>
<dbReference type="GO" id="GO:0098552">
    <property type="term" value="C:side of membrane"/>
    <property type="evidence" value="ECO:0007669"/>
    <property type="project" value="UniProtKB-KW"/>
</dbReference>
<dbReference type="GO" id="GO:0006952">
    <property type="term" value="P:defense response"/>
    <property type="evidence" value="ECO:0007669"/>
    <property type="project" value="UniProtKB-KW"/>
</dbReference>
<dbReference type="GO" id="GO:0005975">
    <property type="term" value="P:carbohydrate metabolic process"/>
    <property type="evidence" value="ECO:0007669"/>
    <property type="project" value="InterPro"/>
</dbReference>
<keyword evidence="9" id="KW-0611">Plant defense</keyword>
<dbReference type="Gene3D" id="3.20.20.80">
    <property type="entry name" value="Glycosidases"/>
    <property type="match status" value="1"/>
</dbReference>
<dbReference type="SMART" id="SM00768">
    <property type="entry name" value="X8"/>
    <property type="match status" value="1"/>
</dbReference>
<dbReference type="InterPro" id="IPR044965">
    <property type="entry name" value="Glyco_hydro_17_plant"/>
</dbReference>
<dbReference type="InterPro" id="IPR000490">
    <property type="entry name" value="Glyco_hydro_17"/>
</dbReference>
<dbReference type="GO" id="GO:0009506">
    <property type="term" value="C:plasmodesma"/>
    <property type="evidence" value="ECO:0007669"/>
    <property type="project" value="UniProtKB-ARBA"/>
</dbReference>
<dbReference type="OMA" id="YLMINAY"/>
<dbReference type="InterPro" id="IPR017853">
    <property type="entry name" value="GH"/>
</dbReference>
<keyword evidence="14 16" id="KW-0326">Glycosidase</keyword>
<evidence type="ECO:0000256" key="4">
    <source>
        <dbReference type="ARBA" id="ARBA00012780"/>
    </source>
</evidence>
<keyword evidence="12" id="KW-0325">Glycoprotein</keyword>
<evidence type="ECO:0000313" key="20">
    <source>
        <dbReference type="EnsemblPlants" id="Kaladp0048s0421.1.v1.1"/>
    </source>
</evidence>
<feature type="compositionally biased region" description="Polar residues" evidence="17">
    <location>
        <begin position="354"/>
        <end position="364"/>
    </location>
</feature>
<evidence type="ECO:0000256" key="5">
    <source>
        <dbReference type="ARBA" id="ARBA00022475"/>
    </source>
</evidence>
<evidence type="ECO:0000256" key="2">
    <source>
        <dbReference type="ARBA" id="ARBA00004609"/>
    </source>
</evidence>
<evidence type="ECO:0000256" key="1">
    <source>
        <dbReference type="ARBA" id="ARBA00000382"/>
    </source>
</evidence>
<dbReference type="FunFam" id="1.20.58.1040:FF:000001">
    <property type="entry name" value="Glucan endo-1,3-beta-glucosidase 4"/>
    <property type="match status" value="1"/>
</dbReference>
<keyword evidence="7 18" id="KW-0732">Signal</keyword>
<dbReference type="PROSITE" id="PS00587">
    <property type="entry name" value="GLYCOSYL_HYDROL_F17"/>
    <property type="match status" value="1"/>
</dbReference>
<evidence type="ECO:0000256" key="6">
    <source>
        <dbReference type="ARBA" id="ARBA00022622"/>
    </source>
</evidence>
<keyword evidence="5" id="KW-1003">Cell membrane</keyword>
<keyword evidence="13" id="KW-0449">Lipoprotein</keyword>
<name>A0A7N0ZX98_KALFE</name>
<evidence type="ECO:0000256" key="9">
    <source>
        <dbReference type="ARBA" id="ARBA00022821"/>
    </source>
</evidence>
<keyword evidence="11" id="KW-1015">Disulfide bond</keyword>
<comment type="similarity">
    <text evidence="3 15">Belongs to the glycosyl hydrolase 17 family.</text>
</comment>
<protein>
    <recommendedName>
        <fullName evidence="4">glucan endo-1,3-beta-D-glucosidase</fullName>
        <ecNumber evidence="4">3.2.1.39</ecNumber>
    </recommendedName>
</protein>
<comment type="catalytic activity">
    <reaction evidence="1">
        <text>Hydrolysis of (1-&gt;3)-beta-D-glucosidic linkages in (1-&gt;3)-beta-D-glucans.</text>
        <dbReference type="EC" id="3.2.1.39"/>
    </reaction>
</comment>
<dbReference type="SUPFAM" id="SSF51445">
    <property type="entry name" value="(Trans)glycosidases"/>
    <property type="match status" value="1"/>
</dbReference>
<dbReference type="Gene3D" id="1.20.58.1040">
    <property type="match status" value="1"/>
</dbReference>
<evidence type="ECO:0000256" key="7">
    <source>
        <dbReference type="ARBA" id="ARBA00022729"/>
    </source>
</evidence>
<evidence type="ECO:0000256" key="8">
    <source>
        <dbReference type="ARBA" id="ARBA00022801"/>
    </source>
</evidence>
<keyword evidence="10" id="KW-0472">Membrane</keyword>
<dbReference type="FunFam" id="3.20.20.80:FF:000002">
    <property type="entry name" value="Glucan endo-1,3-beta-glucosidase 3"/>
    <property type="match status" value="1"/>
</dbReference>
<dbReference type="Gramene" id="Kaladp0048s0421.1.v1.1">
    <property type="protein sequence ID" value="Kaladp0048s0421.1.v1.1"/>
    <property type="gene ID" value="Kaladp0048s0421.v1.1"/>
</dbReference>
<dbReference type="InterPro" id="IPR012946">
    <property type="entry name" value="X8"/>
</dbReference>
<keyword evidence="6" id="KW-0336">GPI-anchor</keyword>
<evidence type="ECO:0000256" key="16">
    <source>
        <dbReference type="RuleBase" id="RU004336"/>
    </source>
</evidence>
<evidence type="ECO:0000256" key="3">
    <source>
        <dbReference type="ARBA" id="ARBA00008773"/>
    </source>
</evidence>
<evidence type="ECO:0000259" key="19">
    <source>
        <dbReference type="SMART" id="SM00768"/>
    </source>
</evidence>
<evidence type="ECO:0000256" key="11">
    <source>
        <dbReference type="ARBA" id="ARBA00023157"/>
    </source>
</evidence>
<organism evidence="20 21">
    <name type="scientific">Kalanchoe fedtschenkoi</name>
    <name type="common">Lavender scallops</name>
    <name type="synonym">South American air plant</name>
    <dbReference type="NCBI Taxonomy" id="63787"/>
    <lineage>
        <taxon>Eukaryota</taxon>
        <taxon>Viridiplantae</taxon>
        <taxon>Streptophyta</taxon>
        <taxon>Embryophyta</taxon>
        <taxon>Tracheophyta</taxon>
        <taxon>Spermatophyta</taxon>
        <taxon>Magnoliopsida</taxon>
        <taxon>eudicotyledons</taxon>
        <taxon>Gunneridae</taxon>
        <taxon>Pentapetalae</taxon>
        <taxon>Saxifragales</taxon>
        <taxon>Crassulaceae</taxon>
        <taxon>Kalanchoe</taxon>
    </lineage>
</organism>
<reference evidence="20" key="1">
    <citation type="submission" date="2021-01" db="UniProtKB">
        <authorList>
            <consortium name="EnsemblPlants"/>
        </authorList>
    </citation>
    <scope>IDENTIFICATION</scope>
</reference>
<evidence type="ECO:0000256" key="12">
    <source>
        <dbReference type="ARBA" id="ARBA00023180"/>
    </source>
</evidence>
<evidence type="ECO:0000256" key="17">
    <source>
        <dbReference type="SAM" id="MobiDB-lite"/>
    </source>
</evidence>
<dbReference type="AlphaFoldDB" id="A0A7N0ZX98"/>
<dbReference type="GO" id="GO:0042973">
    <property type="term" value="F:glucan endo-1,3-beta-D-glucosidase activity"/>
    <property type="evidence" value="ECO:0007669"/>
    <property type="project" value="UniProtKB-EC"/>
</dbReference>
<dbReference type="PANTHER" id="PTHR32227">
    <property type="entry name" value="GLUCAN ENDO-1,3-BETA-GLUCOSIDASE BG1-RELATED-RELATED"/>
    <property type="match status" value="1"/>
</dbReference>
<dbReference type="Pfam" id="PF07983">
    <property type="entry name" value="X8"/>
    <property type="match status" value="1"/>
</dbReference>
<accession>A0A7N0ZX98</accession>